<keyword evidence="3" id="KW-1185">Reference proteome</keyword>
<dbReference type="AlphaFoldDB" id="A0A399SIL2"/>
<dbReference type="OrthoDB" id="663485at2"/>
<evidence type="ECO:0000256" key="1">
    <source>
        <dbReference type="SAM" id="SignalP"/>
    </source>
</evidence>
<evidence type="ECO:0000313" key="3">
    <source>
        <dbReference type="Proteomes" id="UP000266005"/>
    </source>
</evidence>
<evidence type="ECO:0000313" key="2">
    <source>
        <dbReference type="EMBL" id="RIJ41565.1"/>
    </source>
</evidence>
<proteinExistence type="predicted"/>
<evidence type="ECO:0008006" key="4">
    <source>
        <dbReference type="Google" id="ProtNLM"/>
    </source>
</evidence>
<keyword evidence="1" id="KW-0732">Signal</keyword>
<comment type="caution">
    <text evidence="2">The sequence shown here is derived from an EMBL/GenBank/DDBJ whole genome shotgun (WGS) entry which is preliminary data.</text>
</comment>
<name>A0A399SIL2_9BACT</name>
<protein>
    <recommendedName>
        <fullName evidence="4">T9SS C-terminal target domain-containing protein</fullName>
    </recommendedName>
</protein>
<feature type="chain" id="PRO_5017319899" description="T9SS C-terminal target domain-containing protein" evidence="1">
    <location>
        <begin position="20"/>
        <end position="432"/>
    </location>
</feature>
<dbReference type="Gene3D" id="2.60.40.10">
    <property type="entry name" value="Immunoglobulins"/>
    <property type="match status" value="1"/>
</dbReference>
<dbReference type="RefSeq" id="WP_119431313.1">
    <property type="nucleotide sequence ID" value="NZ_QWGE01000002.1"/>
</dbReference>
<organism evidence="2 3">
    <name type="scientific">Pontibacter oryzae</name>
    <dbReference type="NCBI Taxonomy" id="2304593"/>
    <lineage>
        <taxon>Bacteria</taxon>
        <taxon>Pseudomonadati</taxon>
        <taxon>Bacteroidota</taxon>
        <taxon>Cytophagia</taxon>
        <taxon>Cytophagales</taxon>
        <taxon>Hymenobacteraceae</taxon>
        <taxon>Pontibacter</taxon>
    </lineage>
</organism>
<reference evidence="3" key="1">
    <citation type="submission" date="2018-08" db="EMBL/GenBank/DDBJ databases">
        <title>Mucilaginibacter sp. MYSH2.</title>
        <authorList>
            <person name="Seo T."/>
        </authorList>
    </citation>
    <scope>NUCLEOTIDE SEQUENCE [LARGE SCALE GENOMIC DNA]</scope>
    <source>
        <strain evidence="3">KIRAN</strain>
    </source>
</reference>
<feature type="signal peptide" evidence="1">
    <location>
        <begin position="1"/>
        <end position="19"/>
    </location>
</feature>
<gene>
    <name evidence="2" type="ORF">D1627_05895</name>
</gene>
<dbReference type="InterPro" id="IPR013783">
    <property type="entry name" value="Ig-like_fold"/>
</dbReference>
<dbReference type="EMBL" id="QWGE01000002">
    <property type="protein sequence ID" value="RIJ41565.1"/>
    <property type="molecule type" value="Genomic_DNA"/>
</dbReference>
<sequence>MKKSFFTLAVSLFTVYSLAAQSLISEFNWDDRNQPATAAKYGKSAKALGAHAGIVSGGVAASNGLGIAQDHNAAPAPAPVSFVMDGSDFNVDGLEVSFEFNAHNTNGNGSLFARLHQDATQPPVFSLFIQDYKLQLRYTLANGEVVMLKDIATVPTTDELSFYSFRYLPITGEMEVYMGTELVAYRESKSIPLSWANAGDAVLGHNLYVAPNDVHDTCEAKPSTAVFDNFTATSITENQVLLPAVHFLKLTAVADKGQINLSWTTEAEAQKLAFSVERSQDGTLYEALSATQLNTSLEDNKLVYMYTDKTAKVGKVYYRITQFNKDGSKLISNVAEIPASSNIATSGAKMSVYPTLVQNQEVKFELKGVANNGQANITIMSFGGSIVRNKSVELSQATPGTQILAAGELQEGVYIVLLTHNNITYREKLVVR</sequence>
<accession>A0A399SIL2</accession>
<dbReference type="Proteomes" id="UP000266005">
    <property type="component" value="Unassembled WGS sequence"/>
</dbReference>